<accession>A0A232ENF5</accession>
<name>A0A232ENF5_9HYME</name>
<keyword evidence="2" id="KW-1185">Reference proteome</keyword>
<sequence length="44" mass="4814">IVSALANDKESSRRSLACASLCGTDLYSKGYPVYAMPRDRFSTL</sequence>
<evidence type="ECO:0000313" key="2">
    <source>
        <dbReference type="Proteomes" id="UP000215335"/>
    </source>
</evidence>
<proteinExistence type="predicted"/>
<comment type="caution">
    <text evidence="1">The sequence shown here is derived from an EMBL/GenBank/DDBJ whole genome shotgun (WGS) entry which is preliminary data.</text>
</comment>
<protein>
    <submittedName>
        <fullName evidence="1">Uncharacterized protein</fullName>
    </submittedName>
</protein>
<reference evidence="1 2" key="1">
    <citation type="journal article" date="2017" name="Curr. Biol.">
        <title>The Evolution of Venom by Co-option of Single-Copy Genes.</title>
        <authorList>
            <person name="Martinson E.O."/>
            <person name="Mrinalini"/>
            <person name="Kelkar Y.D."/>
            <person name="Chang C.H."/>
            <person name="Werren J.H."/>
        </authorList>
    </citation>
    <scope>NUCLEOTIDE SEQUENCE [LARGE SCALE GENOMIC DNA]</scope>
    <source>
        <strain evidence="1 2">Alberta</strain>
        <tissue evidence="1">Whole body</tissue>
    </source>
</reference>
<dbReference type="EMBL" id="NNAY01003158">
    <property type="protein sequence ID" value="OXU19895.1"/>
    <property type="molecule type" value="Genomic_DNA"/>
</dbReference>
<dbReference type="AlphaFoldDB" id="A0A232ENF5"/>
<dbReference type="Proteomes" id="UP000215335">
    <property type="component" value="Unassembled WGS sequence"/>
</dbReference>
<feature type="non-terminal residue" evidence="1">
    <location>
        <position position="1"/>
    </location>
</feature>
<gene>
    <name evidence="1" type="ORF">TSAR_013622</name>
</gene>
<organism evidence="1 2">
    <name type="scientific">Trichomalopsis sarcophagae</name>
    <dbReference type="NCBI Taxonomy" id="543379"/>
    <lineage>
        <taxon>Eukaryota</taxon>
        <taxon>Metazoa</taxon>
        <taxon>Ecdysozoa</taxon>
        <taxon>Arthropoda</taxon>
        <taxon>Hexapoda</taxon>
        <taxon>Insecta</taxon>
        <taxon>Pterygota</taxon>
        <taxon>Neoptera</taxon>
        <taxon>Endopterygota</taxon>
        <taxon>Hymenoptera</taxon>
        <taxon>Apocrita</taxon>
        <taxon>Proctotrupomorpha</taxon>
        <taxon>Chalcidoidea</taxon>
        <taxon>Pteromalidae</taxon>
        <taxon>Pteromalinae</taxon>
        <taxon>Trichomalopsis</taxon>
    </lineage>
</organism>
<evidence type="ECO:0000313" key="1">
    <source>
        <dbReference type="EMBL" id="OXU19895.1"/>
    </source>
</evidence>